<evidence type="ECO:0000313" key="1">
    <source>
        <dbReference type="EMBL" id="HIS67310.1"/>
    </source>
</evidence>
<organism evidence="1 2">
    <name type="scientific">Candidatus Scatomorpha merdipullorum</name>
    <dbReference type="NCBI Taxonomy" id="2840927"/>
    <lineage>
        <taxon>Bacteria</taxon>
        <taxon>Bacillati</taxon>
        <taxon>Bacillota</taxon>
        <taxon>Clostridia</taxon>
        <taxon>Eubacteriales</taxon>
        <taxon>Candidatus Scatomorpha</taxon>
    </lineage>
</organism>
<evidence type="ECO:0000313" key="2">
    <source>
        <dbReference type="Proteomes" id="UP000824001"/>
    </source>
</evidence>
<dbReference type="PANTHER" id="PTHR40036">
    <property type="entry name" value="MACROCIN O-METHYLTRANSFERASE"/>
    <property type="match status" value="1"/>
</dbReference>
<keyword evidence="1" id="KW-0489">Methyltransferase</keyword>
<dbReference type="Pfam" id="PF05711">
    <property type="entry name" value="TylF"/>
    <property type="match status" value="1"/>
</dbReference>
<protein>
    <submittedName>
        <fullName evidence="1">Class I SAM-dependent methyltransferase</fullName>
    </submittedName>
</protein>
<dbReference type="InterPro" id="IPR029063">
    <property type="entry name" value="SAM-dependent_MTases_sf"/>
</dbReference>
<dbReference type="InterPro" id="IPR008884">
    <property type="entry name" value="TylF_MeTrfase"/>
</dbReference>
<keyword evidence="1" id="KW-0808">Transferase</keyword>
<dbReference type="PANTHER" id="PTHR40036:SF1">
    <property type="entry name" value="MACROCIN O-METHYLTRANSFERASE"/>
    <property type="match status" value="1"/>
</dbReference>
<dbReference type="Proteomes" id="UP000824001">
    <property type="component" value="Unassembled WGS sequence"/>
</dbReference>
<dbReference type="GO" id="GO:0008168">
    <property type="term" value="F:methyltransferase activity"/>
    <property type="evidence" value="ECO:0007669"/>
    <property type="project" value="UniProtKB-KW"/>
</dbReference>
<reference evidence="1" key="2">
    <citation type="journal article" date="2021" name="PeerJ">
        <title>Extensive microbial diversity within the chicken gut microbiome revealed by metagenomics and culture.</title>
        <authorList>
            <person name="Gilroy R."/>
            <person name="Ravi A."/>
            <person name="Getino M."/>
            <person name="Pursley I."/>
            <person name="Horton D.L."/>
            <person name="Alikhan N.F."/>
            <person name="Baker D."/>
            <person name="Gharbi K."/>
            <person name="Hall N."/>
            <person name="Watson M."/>
            <person name="Adriaenssens E.M."/>
            <person name="Foster-Nyarko E."/>
            <person name="Jarju S."/>
            <person name="Secka A."/>
            <person name="Antonio M."/>
            <person name="Oren A."/>
            <person name="Chaudhuri R.R."/>
            <person name="La Ragione R."/>
            <person name="Hildebrand F."/>
            <person name="Pallen M.J."/>
        </authorList>
    </citation>
    <scope>NUCLEOTIDE SEQUENCE</scope>
    <source>
        <strain evidence="1">ChiHjej10B9-9673</strain>
    </source>
</reference>
<dbReference type="AlphaFoldDB" id="A0A9D1FE30"/>
<proteinExistence type="predicted"/>
<dbReference type="SUPFAM" id="SSF53335">
    <property type="entry name" value="S-adenosyl-L-methionine-dependent methyltransferases"/>
    <property type="match status" value="2"/>
</dbReference>
<accession>A0A9D1FE30</accession>
<dbReference type="GO" id="GO:0032259">
    <property type="term" value="P:methylation"/>
    <property type="evidence" value="ECO:0007669"/>
    <property type="project" value="UniProtKB-KW"/>
</dbReference>
<comment type="caution">
    <text evidence="1">The sequence shown here is derived from an EMBL/GenBank/DDBJ whole genome shotgun (WGS) entry which is preliminary data.</text>
</comment>
<name>A0A9D1FE30_9FIRM</name>
<dbReference type="Gene3D" id="3.40.50.150">
    <property type="entry name" value="Vaccinia Virus protein VP39"/>
    <property type="match status" value="1"/>
</dbReference>
<dbReference type="EMBL" id="DVJK01000198">
    <property type="protein sequence ID" value="HIS67310.1"/>
    <property type="molecule type" value="Genomic_DNA"/>
</dbReference>
<sequence length="280" mass="30260">MLKTALFGAGQAGTMALRLLGGRVCCVADNSREKRGTTLLGVPVVSPEESLEYAPERFCLCVTDAARAAEMREQLRALGYAGEIIDARALRLFDARDATALLLAEQINALGLEGDTAELGVYKGGFAELMARAFPGRRLHLFDTFEGFAPEDVAVERREGLSRAREGDFSGSSVEAVRARLERPELAVFHVGRFPESFAGCESARFVFVSLDADLYAPTAAALPVFYDRLVPGGVILLHDVNGSQYPGAGRALAEFCSERRLLPIPLCDLHASAILRKPL</sequence>
<gene>
    <name evidence="1" type="ORF">IAC18_07070</name>
</gene>
<reference evidence="1" key="1">
    <citation type="submission" date="2020-10" db="EMBL/GenBank/DDBJ databases">
        <authorList>
            <person name="Gilroy R."/>
        </authorList>
    </citation>
    <scope>NUCLEOTIDE SEQUENCE</scope>
    <source>
        <strain evidence="1">ChiHjej10B9-9673</strain>
    </source>
</reference>